<comment type="function">
    <text evidence="2">Catalyzes the hydrolysis of 5-hydroxyisourate (HIU) to 2-oxo-4-hydroxy-4-carboxy-5-ureidoimidazoline (OHCU).</text>
</comment>
<sequence>MNAGRGAGRLTTHVLDTTAGKPGAGITVVLDRLGDHGGRTRVAEARTNADGRCDAPLLAGADLTVGRYELTFAVGAYFRARIDQGGGVALTDPPFLDEVPIRFAISDAGQHYHVPLLISPYAYSTYRGS</sequence>
<evidence type="ECO:0000256" key="3">
    <source>
        <dbReference type="ARBA" id="ARBA00009850"/>
    </source>
</evidence>
<evidence type="ECO:0000256" key="2">
    <source>
        <dbReference type="ARBA" id="ARBA00002704"/>
    </source>
</evidence>
<dbReference type="PANTHER" id="PTHR10395">
    <property type="entry name" value="URICASE AND TRANSTHYRETIN-RELATED"/>
    <property type="match status" value="1"/>
</dbReference>
<comment type="caution">
    <text evidence="9">The sequence shown here is derived from an EMBL/GenBank/DDBJ whole genome shotgun (WGS) entry which is preliminary data.</text>
</comment>
<keyword evidence="6 7" id="KW-0378">Hydrolase</keyword>
<dbReference type="InterPro" id="IPR014306">
    <property type="entry name" value="Hydroxyisourate_hydrolase"/>
</dbReference>
<dbReference type="Proteomes" id="UP000319859">
    <property type="component" value="Unassembled WGS sequence"/>
</dbReference>
<dbReference type="GO" id="GO:0006144">
    <property type="term" value="P:purine nucleobase metabolic process"/>
    <property type="evidence" value="ECO:0007669"/>
    <property type="project" value="UniProtKB-KW"/>
</dbReference>
<evidence type="ECO:0000256" key="6">
    <source>
        <dbReference type="ARBA" id="ARBA00022801"/>
    </source>
</evidence>
<evidence type="ECO:0000313" key="9">
    <source>
        <dbReference type="EMBL" id="TWB24700.1"/>
    </source>
</evidence>
<evidence type="ECO:0000259" key="8">
    <source>
        <dbReference type="Pfam" id="PF00576"/>
    </source>
</evidence>
<dbReference type="InterPro" id="IPR036817">
    <property type="entry name" value="Transthyretin/HIU_hydrolase_sf"/>
</dbReference>
<comment type="catalytic activity">
    <reaction evidence="1 7">
        <text>5-hydroxyisourate + H2O = 5-hydroxy-2-oxo-4-ureido-2,5-dihydro-1H-imidazole-5-carboxylate + H(+)</text>
        <dbReference type="Rhea" id="RHEA:23736"/>
        <dbReference type="ChEBI" id="CHEBI:15377"/>
        <dbReference type="ChEBI" id="CHEBI:15378"/>
        <dbReference type="ChEBI" id="CHEBI:18072"/>
        <dbReference type="ChEBI" id="CHEBI:58639"/>
        <dbReference type="EC" id="3.5.2.17"/>
    </reaction>
</comment>
<accession>A0A560FT57</accession>
<dbReference type="EMBL" id="VITN01000001">
    <property type="protein sequence ID" value="TWB24700.1"/>
    <property type="molecule type" value="Genomic_DNA"/>
</dbReference>
<dbReference type="InterPro" id="IPR023416">
    <property type="entry name" value="Transthyretin/HIU_hydrolase_d"/>
</dbReference>
<gene>
    <name evidence="9" type="ORF">FBZ89_101326</name>
</gene>
<dbReference type="InterPro" id="IPR023418">
    <property type="entry name" value="Thyroxine_BS"/>
</dbReference>
<organism evidence="9 10">
    <name type="scientific">Nitrospirillum amazonense</name>
    <dbReference type="NCBI Taxonomy" id="28077"/>
    <lineage>
        <taxon>Bacteria</taxon>
        <taxon>Pseudomonadati</taxon>
        <taxon>Pseudomonadota</taxon>
        <taxon>Alphaproteobacteria</taxon>
        <taxon>Rhodospirillales</taxon>
        <taxon>Azospirillaceae</taxon>
        <taxon>Nitrospirillum</taxon>
    </lineage>
</organism>
<dbReference type="GO" id="GO:0033971">
    <property type="term" value="F:hydroxyisourate hydrolase activity"/>
    <property type="evidence" value="ECO:0007669"/>
    <property type="project" value="UniProtKB-EC"/>
</dbReference>
<evidence type="ECO:0000256" key="5">
    <source>
        <dbReference type="ARBA" id="ARBA00022631"/>
    </source>
</evidence>
<dbReference type="OrthoDB" id="9792386at2"/>
<comment type="similarity">
    <text evidence="3 7">Belongs to the transthyretin family. 5-hydroxyisourate hydrolase subfamily.</text>
</comment>
<dbReference type="SUPFAM" id="SSF49472">
    <property type="entry name" value="Transthyretin (synonym: prealbumin)"/>
    <property type="match status" value="1"/>
</dbReference>
<dbReference type="NCBIfam" id="TIGR02962">
    <property type="entry name" value="hdxy_isourate"/>
    <property type="match status" value="1"/>
</dbReference>
<dbReference type="FunFam" id="2.60.40.180:FF:000005">
    <property type="entry name" value="5-hydroxyisourate hydrolase"/>
    <property type="match status" value="1"/>
</dbReference>
<dbReference type="AlphaFoldDB" id="A0A560FT57"/>
<dbReference type="Pfam" id="PF00576">
    <property type="entry name" value="Transthyretin"/>
    <property type="match status" value="1"/>
</dbReference>
<dbReference type="PROSITE" id="PS00768">
    <property type="entry name" value="TRANSTHYRETIN_1"/>
    <property type="match status" value="1"/>
</dbReference>
<evidence type="ECO:0000256" key="4">
    <source>
        <dbReference type="ARBA" id="ARBA00011881"/>
    </source>
</evidence>
<keyword evidence="5 7" id="KW-0659">Purine metabolism</keyword>
<comment type="subunit">
    <text evidence="4 7">Homotetramer.</text>
</comment>
<feature type="domain" description="Transthyretin/hydroxyisourate hydrolase" evidence="8">
    <location>
        <begin position="10"/>
        <end position="128"/>
    </location>
</feature>
<dbReference type="EC" id="3.5.2.17" evidence="7"/>
<dbReference type="PANTHER" id="PTHR10395:SF7">
    <property type="entry name" value="5-HYDROXYISOURATE HYDROLASE"/>
    <property type="match status" value="1"/>
</dbReference>
<name>A0A560FT57_9PROT</name>
<evidence type="ECO:0000256" key="1">
    <source>
        <dbReference type="ARBA" id="ARBA00001043"/>
    </source>
</evidence>
<reference evidence="9 10" key="1">
    <citation type="submission" date="2019-06" db="EMBL/GenBank/DDBJ databases">
        <title>Genomic Encyclopedia of Type Strains, Phase IV (KMG-V): Genome sequencing to study the core and pangenomes of soil and plant-associated prokaryotes.</title>
        <authorList>
            <person name="Whitman W."/>
        </authorList>
    </citation>
    <scope>NUCLEOTIDE SEQUENCE [LARGE SCALE GENOMIC DNA]</scope>
    <source>
        <strain evidence="9 10">BR 11880</strain>
    </source>
</reference>
<evidence type="ECO:0000256" key="7">
    <source>
        <dbReference type="RuleBase" id="RU361270"/>
    </source>
</evidence>
<proteinExistence type="inferred from homology"/>
<protein>
    <recommendedName>
        <fullName evidence="7">5-hydroxyisourate hydrolase</fullName>
        <shortName evidence="7">HIU hydrolase</shortName>
        <shortName evidence="7">HIUHase</shortName>
        <ecNumber evidence="7">3.5.2.17</ecNumber>
    </recommendedName>
</protein>
<dbReference type="Gene3D" id="2.60.40.180">
    <property type="entry name" value="Transthyretin/hydroxyisourate hydrolase domain"/>
    <property type="match status" value="1"/>
</dbReference>
<evidence type="ECO:0000313" key="10">
    <source>
        <dbReference type="Proteomes" id="UP000319859"/>
    </source>
</evidence>
<dbReference type="CDD" id="cd05822">
    <property type="entry name" value="TLP_HIUase"/>
    <property type="match status" value="1"/>
</dbReference>